<proteinExistence type="predicted"/>
<accession>A0A2Z6NH05</accession>
<evidence type="ECO:0000313" key="2">
    <source>
        <dbReference type="Proteomes" id="UP000242715"/>
    </source>
</evidence>
<name>A0A2Z6NH05_TRISU</name>
<dbReference type="EMBL" id="DF973991">
    <property type="protein sequence ID" value="GAU43734.1"/>
    <property type="molecule type" value="Genomic_DNA"/>
</dbReference>
<keyword evidence="2" id="KW-1185">Reference proteome</keyword>
<evidence type="ECO:0000313" key="1">
    <source>
        <dbReference type="EMBL" id="GAU43734.1"/>
    </source>
</evidence>
<dbReference type="Proteomes" id="UP000242715">
    <property type="component" value="Unassembled WGS sequence"/>
</dbReference>
<dbReference type="AlphaFoldDB" id="A0A2Z6NH05"/>
<gene>
    <name evidence="1" type="ORF">TSUD_365830</name>
</gene>
<organism evidence="1 2">
    <name type="scientific">Trifolium subterraneum</name>
    <name type="common">Subterranean clover</name>
    <dbReference type="NCBI Taxonomy" id="3900"/>
    <lineage>
        <taxon>Eukaryota</taxon>
        <taxon>Viridiplantae</taxon>
        <taxon>Streptophyta</taxon>
        <taxon>Embryophyta</taxon>
        <taxon>Tracheophyta</taxon>
        <taxon>Spermatophyta</taxon>
        <taxon>Magnoliopsida</taxon>
        <taxon>eudicotyledons</taxon>
        <taxon>Gunneridae</taxon>
        <taxon>Pentapetalae</taxon>
        <taxon>rosids</taxon>
        <taxon>fabids</taxon>
        <taxon>Fabales</taxon>
        <taxon>Fabaceae</taxon>
        <taxon>Papilionoideae</taxon>
        <taxon>50 kb inversion clade</taxon>
        <taxon>NPAAA clade</taxon>
        <taxon>Hologalegina</taxon>
        <taxon>IRL clade</taxon>
        <taxon>Trifolieae</taxon>
        <taxon>Trifolium</taxon>
    </lineage>
</organism>
<reference evidence="2" key="1">
    <citation type="journal article" date="2017" name="Front. Plant Sci.">
        <title>Climate Clever Clovers: New Paradigm to Reduce the Environmental Footprint of Ruminants by Breeding Low Methanogenic Forages Utilizing Haplotype Variation.</title>
        <authorList>
            <person name="Kaur P."/>
            <person name="Appels R."/>
            <person name="Bayer P.E."/>
            <person name="Keeble-Gagnere G."/>
            <person name="Wang J."/>
            <person name="Hirakawa H."/>
            <person name="Shirasawa K."/>
            <person name="Vercoe P."/>
            <person name="Stefanova K."/>
            <person name="Durmic Z."/>
            <person name="Nichols P."/>
            <person name="Revell C."/>
            <person name="Isobe S.N."/>
            <person name="Edwards D."/>
            <person name="Erskine W."/>
        </authorList>
    </citation>
    <scope>NUCLEOTIDE SEQUENCE [LARGE SCALE GENOMIC DNA]</scope>
    <source>
        <strain evidence="2">cv. Daliak</strain>
    </source>
</reference>
<protein>
    <submittedName>
        <fullName evidence="1">Uncharacterized protein</fullName>
    </submittedName>
</protein>
<sequence>MSNLYFCLTLIRGITTYDGQTVTTTRVQEQALQQAINDSSIQLLQCQPKNVEDSKNSLKSIVVRRASKILDRQHGDVTTH</sequence>